<dbReference type="eggNOG" id="KOG4526">
    <property type="taxonomic scope" value="Eukaryota"/>
</dbReference>
<dbReference type="InterPro" id="IPR009688">
    <property type="entry name" value="FAM210A/B-like_dom"/>
</dbReference>
<evidence type="ECO:0000256" key="1">
    <source>
        <dbReference type="SAM" id="Phobius"/>
    </source>
</evidence>
<evidence type="ECO:0000313" key="4">
    <source>
        <dbReference type="Proteomes" id="UP000002866"/>
    </source>
</evidence>
<keyword evidence="1" id="KW-0812">Transmembrane</keyword>
<keyword evidence="4" id="KW-1185">Reference proteome</keyword>
<dbReference type="Pfam" id="PF06916">
    <property type="entry name" value="FAM210A-B_dom"/>
    <property type="match status" value="1"/>
</dbReference>
<dbReference type="RefSeq" id="XP_004178200.1">
    <property type="nucleotide sequence ID" value="XM_004178152.1"/>
</dbReference>
<keyword evidence="1" id="KW-1133">Transmembrane helix</keyword>
<protein>
    <recommendedName>
        <fullName evidence="2">DUF1279 domain-containing protein</fullName>
    </recommendedName>
</protein>
<name>I2GX29_HENB6</name>
<dbReference type="AlphaFoldDB" id="I2GX29"/>
<keyword evidence="1" id="KW-0472">Membrane</keyword>
<dbReference type="InParanoid" id="I2GX29"/>
<organism evidence="3 4">
    <name type="scientific">Henningerozyma blattae (strain ATCC 34711 / CBS 6284 / DSM 70876 / NBRC 10599 / NRRL Y-10934 / UCD 77-7)</name>
    <name type="common">Yeast</name>
    <name type="synonym">Tetrapisispora blattae</name>
    <dbReference type="NCBI Taxonomy" id="1071380"/>
    <lineage>
        <taxon>Eukaryota</taxon>
        <taxon>Fungi</taxon>
        <taxon>Dikarya</taxon>
        <taxon>Ascomycota</taxon>
        <taxon>Saccharomycotina</taxon>
        <taxon>Saccharomycetes</taxon>
        <taxon>Saccharomycetales</taxon>
        <taxon>Saccharomycetaceae</taxon>
        <taxon>Henningerozyma</taxon>
    </lineage>
</organism>
<dbReference type="PANTHER" id="PTHR21377">
    <property type="entry name" value="PROTEIN FAM210B, MITOCHONDRIAL"/>
    <property type="match status" value="1"/>
</dbReference>
<evidence type="ECO:0000313" key="3">
    <source>
        <dbReference type="EMBL" id="CCH58681.1"/>
    </source>
</evidence>
<proteinExistence type="predicted"/>
<accession>I2GX29</accession>
<evidence type="ECO:0000259" key="2">
    <source>
        <dbReference type="Pfam" id="PF06916"/>
    </source>
</evidence>
<feature type="domain" description="DUF1279" evidence="2">
    <location>
        <begin position="35"/>
        <end position="147"/>
    </location>
</feature>
<dbReference type="KEGG" id="tbl:TBLA_0A08920"/>
<dbReference type="GeneID" id="14493565"/>
<feature type="transmembrane region" description="Helical" evidence="1">
    <location>
        <begin position="45"/>
        <end position="65"/>
    </location>
</feature>
<dbReference type="GO" id="GO:0005739">
    <property type="term" value="C:mitochondrion"/>
    <property type="evidence" value="ECO:0007669"/>
    <property type="project" value="TreeGrafter"/>
</dbReference>
<dbReference type="OMA" id="YHSSIWT"/>
<dbReference type="InterPro" id="IPR045866">
    <property type="entry name" value="FAM210A/B-like"/>
</dbReference>
<dbReference type="EMBL" id="HE806316">
    <property type="protein sequence ID" value="CCH58681.1"/>
    <property type="molecule type" value="Genomic_DNA"/>
</dbReference>
<dbReference type="OrthoDB" id="426386at2759"/>
<reference evidence="3 4" key="1">
    <citation type="journal article" date="2011" name="Proc. Natl. Acad. Sci. U.S.A.">
        <title>Evolutionary erosion of yeast sex chromosomes by mating-type switching accidents.</title>
        <authorList>
            <person name="Gordon J.L."/>
            <person name="Armisen D."/>
            <person name="Proux-Wera E."/>
            <person name="Oheigeartaigh S.S."/>
            <person name="Byrne K.P."/>
            <person name="Wolfe K.H."/>
        </authorList>
    </citation>
    <scope>NUCLEOTIDE SEQUENCE [LARGE SCALE GENOMIC DNA]</scope>
    <source>
        <strain evidence="4">ATCC 34711 / CBS 6284 / DSM 70876 / NBRC 10599 / NRRL Y-10934 / UCD 77-7</strain>
    </source>
</reference>
<dbReference type="Proteomes" id="UP000002866">
    <property type="component" value="Chromosome 1"/>
</dbReference>
<sequence>MFSRLVFRRASSTAPHIPMPSPRASTKASAKVSGIKALTQRYGKAAIVVYAGLCILDLPLCFMAVRQLGEVRTALLLNKAKLLIGRGESDEDALHARLEQHVANENANEMTTRSWNEGPLLGQLLMAYALHKALIVARLPLTAAITPRAARVLCRLGLHVPV</sequence>
<dbReference type="PANTHER" id="PTHR21377:SF0">
    <property type="entry name" value="PROTEIN FAM210B, MITOCHONDRIAL"/>
    <property type="match status" value="1"/>
</dbReference>
<gene>
    <name evidence="3" type="primary">TBLA0A08920</name>
    <name evidence="3" type="ORF">TBLA_0A08920</name>
</gene>
<dbReference type="HOGENOM" id="CLU_059211_3_1_1"/>